<evidence type="ECO:0000313" key="6">
    <source>
        <dbReference type="Proteomes" id="UP001431572"/>
    </source>
</evidence>
<dbReference type="InterPro" id="IPR012337">
    <property type="entry name" value="RNaseH-like_sf"/>
</dbReference>
<dbReference type="InterPro" id="IPR011006">
    <property type="entry name" value="CheY-like_superfamily"/>
</dbReference>
<feature type="domain" description="Response regulatory" evidence="2">
    <location>
        <begin position="9"/>
        <end position="134"/>
    </location>
</feature>
<evidence type="ECO:0000259" key="2">
    <source>
        <dbReference type="PROSITE" id="PS50110"/>
    </source>
</evidence>
<reference evidence="3 5" key="1">
    <citation type="submission" date="2020-06" db="EMBL/GenBank/DDBJ databases">
        <title>Anoxygenic phototrophic Chloroflexota member uses a Type I reaction center.</title>
        <authorList>
            <person name="Tsuji J.M."/>
            <person name="Shaw N.A."/>
            <person name="Nagashima S."/>
            <person name="Venkiteswaran J."/>
            <person name="Schiff S.L."/>
            <person name="Hanada S."/>
            <person name="Tank M."/>
            <person name="Neufeld J.D."/>
        </authorList>
    </citation>
    <scope>NUCLEOTIDE SEQUENCE [LARGE SCALE GENOMIC DNA]</scope>
    <source>
        <strain evidence="3">L227-S17</strain>
    </source>
</reference>
<dbReference type="PANTHER" id="PTHR33627:SF1">
    <property type="entry name" value="TRANSPOSASE"/>
    <property type="match status" value="1"/>
</dbReference>
<proteinExistence type="predicted"/>
<dbReference type="CDD" id="cd17557">
    <property type="entry name" value="REC_Rcp-like"/>
    <property type="match status" value="1"/>
</dbReference>
<name>A0A8T7M688_9CHLR</name>
<dbReference type="PROSITE" id="PS50110">
    <property type="entry name" value="RESPONSE_REGULATORY"/>
    <property type="match status" value="1"/>
</dbReference>
<dbReference type="InterPro" id="IPR001789">
    <property type="entry name" value="Sig_transdc_resp-reg_receiver"/>
</dbReference>
<protein>
    <submittedName>
        <fullName evidence="3">IS701 family transposase</fullName>
    </submittedName>
</protein>
<evidence type="ECO:0000313" key="3">
    <source>
        <dbReference type="EMBL" id="NWJ47630.1"/>
    </source>
</evidence>
<dbReference type="InterPro" id="IPR038721">
    <property type="entry name" value="IS701-like_DDE_dom"/>
</dbReference>
<dbReference type="Proteomes" id="UP001431572">
    <property type="component" value="Chromosome 2"/>
</dbReference>
<dbReference type="SMART" id="SM00448">
    <property type="entry name" value="REC"/>
    <property type="match status" value="1"/>
</dbReference>
<dbReference type="AlphaFoldDB" id="A0A8T7M688"/>
<keyword evidence="1" id="KW-0597">Phosphoprotein</keyword>
<dbReference type="EMBL" id="CP128400">
    <property type="protein sequence ID" value="WJW69542.1"/>
    <property type="molecule type" value="Genomic_DNA"/>
</dbReference>
<keyword evidence="6" id="KW-1185">Reference proteome</keyword>
<dbReference type="SUPFAM" id="SSF52172">
    <property type="entry name" value="CheY-like"/>
    <property type="match status" value="1"/>
</dbReference>
<organism evidence="3 5">
    <name type="scientific">Candidatus Chlorohelix allophototropha</name>
    <dbReference type="NCBI Taxonomy" id="3003348"/>
    <lineage>
        <taxon>Bacteria</taxon>
        <taxon>Bacillati</taxon>
        <taxon>Chloroflexota</taxon>
        <taxon>Chloroflexia</taxon>
        <taxon>Candidatus Chloroheliales</taxon>
        <taxon>Candidatus Chloroheliaceae</taxon>
        <taxon>Candidatus Chlorohelix</taxon>
    </lineage>
</organism>
<dbReference type="GO" id="GO:0000160">
    <property type="term" value="P:phosphorelay signal transduction system"/>
    <property type="evidence" value="ECO:0007669"/>
    <property type="project" value="InterPro"/>
</dbReference>
<gene>
    <name evidence="3" type="ORF">HXX08_17385</name>
    <name evidence="4" type="ORF">OZ401_003161</name>
</gene>
<dbReference type="EMBL" id="JACATZ010000003">
    <property type="protein sequence ID" value="NWJ47630.1"/>
    <property type="molecule type" value="Genomic_DNA"/>
</dbReference>
<dbReference type="Pfam" id="PF00072">
    <property type="entry name" value="Response_reg"/>
    <property type="match status" value="1"/>
</dbReference>
<dbReference type="RefSeq" id="WP_341471420.1">
    <property type="nucleotide sequence ID" value="NZ_CP128400.1"/>
</dbReference>
<evidence type="ECO:0000256" key="1">
    <source>
        <dbReference type="PROSITE-ProRule" id="PRU00169"/>
    </source>
</evidence>
<accession>A0A8T7M688</accession>
<dbReference type="SUPFAM" id="SSF53098">
    <property type="entry name" value="Ribonuclease H-like"/>
    <property type="match status" value="1"/>
</dbReference>
<reference evidence="4" key="2">
    <citation type="journal article" date="2024" name="Nature">
        <title>Anoxygenic phototroph of the Chloroflexota uses a type I reaction centre.</title>
        <authorList>
            <person name="Tsuji J.M."/>
            <person name="Shaw N.A."/>
            <person name="Nagashima S."/>
            <person name="Venkiteswaran J.J."/>
            <person name="Schiff S.L."/>
            <person name="Watanabe T."/>
            <person name="Fukui M."/>
            <person name="Hanada S."/>
            <person name="Tank M."/>
            <person name="Neufeld J.D."/>
        </authorList>
    </citation>
    <scope>NUCLEOTIDE SEQUENCE</scope>
    <source>
        <strain evidence="4">L227-S17</strain>
    </source>
</reference>
<dbReference type="PANTHER" id="PTHR33627">
    <property type="entry name" value="TRANSPOSASE"/>
    <property type="match status" value="1"/>
</dbReference>
<feature type="modified residue" description="4-aspartylphosphate" evidence="1">
    <location>
        <position position="67"/>
    </location>
</feature>
<dbReference type="InterPro" id="IPR039365">
    <property type="entry name" value="IS701-like"/>
</dbReference>
<evidence type="ECO:0000313" key="4">
    <source>
        <dbReference type="EMBL" id="WJW69542.1"/>
    </source>
</evidence>
<dbReference type="NCBIfam" id="NF033540">
    <property type="entry name" value="transpos_IS701"/>
    <property type="match status" value="1"/>
</dbReference>
<sequence length="522" mass="60611">MERYSPSQSILVVEDSDEDYEAILWAFKKLAAPQTVRRCEDGDEALDYLHRRGKYSEEVDPSLILLDLNLPGTDGREVLQQIKQDPKLRMLPVVVLTSSSNPQDIDRCYIEGANSYLHKPVNLEGFVKSLKVVLDYWFGAMERVFEGYKNYRVEQQPVFTDPMLIELHSRISKYFLRSETRAQVLAYIKALLSDAKRKNCWQLAAQAGDSNPAKMQRLLSHAQWDADLVRNQLREYMVERLGHPNSVLVIDEVSFPKKGSKSAGVARQISYQTGTIENCQKGIFLTYNSPLGNVILDRELYLPQEWINDTQNRSFAMIPENMKHRSRPEFARHMLESTVAAGVPFRWVAGNIIYGNDRTLRQWLEEKSIPFLFEINPEMIEWQGILSKIAAKDIDNYLSALDSSTWTQVNSKQKLFGYDYYDWNLIRVDGLQKTNGWCTWLLIRRKAGTQNEYRYYLVFGPSSTSLPDMVQVEGQYRLNEKIWKMAKNEVGLDQYEVRYWHGWYRHITLAMAAYVYHISANS</sequence>
<evidence type="ECO:0000313" key="5">
    <source>
        <dbReference type="Proteomes" id="UP000521676"/>
    </source>
</evidence>
<dbReference type="Proteomes" id="UP000521676">
    <property type="component" value="Unassembled WGS sequence"/>
</dbReference>
<dbReference type="Gene3D" id="3.40.50.2300">
    <property type="match status" value="1"/>
</dbReference>
<dbReference type="Pfam" id="PF13546">
    <property type="entry name" value="DDE_5"/>
    <property type="match status" value="1"/>
</dbReference>